<dbReference type="KEGG" id="cbr:CBG_27208"/>
<dbReference type="OMA" id="IRRDWIN"/>
<evidence type="ECO:0000313" key="2">
    <source>
        <dbReference type="Proteomes" id="UP000008549"/>
    </source>
</evidence>
<dbReference type="InParanoid" id="B6IL38"/>
<dbReference type="Proteomes" id="UP000008549">
    <property type="component" value="Unassembled WGS sequence"/>
</dbReference>
<organism evidence="1 2">
    <name type="scientific">Caenorhabditis briggsae</name>
    <dbReference type="NCBI Taxonomy" id="6238"/>
    <lineage>
        <taxon>Eukaryota</taxon>
        <taxon>Metazoa</taxon>
        <taxon>Ecdysozoa</taxon>
        <taxon>Nematoda</taxon>
        <taxon>Chromadorea</taxon>
        <taxon>Rhabditida</taxon>
        <taxon>Rhabditina</taxon>
        <taxon>Rhabditomorpha</taxon>
        <taxon>Rhabditoidea</taxon>
        <taxon>Rhabditidae</taxon>
        <taxon>Peloderinae</taxon>
        <taxon>Caenorhabditis</taxon>
    </lineage>
</organism>
<dbReference type="EMBL" id="HE601047">
    <property type="protein sequence ID" value="CAS00671.1"/>
    <property type="molecule type" value="Genomic_DNA"/>
</dbReference>
<evidence type="ECO:0000313" key="1">
    <source>
        <dbReference type="EMBL" id="CAS00671.1"/>
    </source>
</evidence>
<dbReference type="CTD" id="68918665"/>
<evidence type="ECO:0000313" key="3">
    <source>
        <dbReference type="WormBase" id="CBG27208"/>
    </source>
</evidence>
<dbReference type="WormBase" id="CBG27208">
    <property type="protein sequence ID" value="CBP41951"/>
    <property type="gene ID" value="WBGene00088622"/>
</dbReference>
<dbReference type="eggNOG" id="ENOG502TJYK">
    <property type="taxonomic scope" value="Eukaryota"/>
</dbReference>
<dbReference type="RefSeq" id="XP_045100230.1">
    <property type="nucleotide sequence ID" value="XM_045238054.1"/>
</dbReference>
<keyword evidence="2" id="KW-1185">Reference proteome</keyword>
<dbReference type="HOGENOM" id="CLU_1205702_0_0_1"/>
<protein>
    <submittedName>
        <fullName evidence="1">Protein CBG27208</fullName>
    </submittedName>
</protein>
<reference evidence="1 2" key="1">
    <citation type="journal article" date="2003" name="PLoS Biol.">
        <title>The genome sequence of Caenorhabditis briggsae: a platform for comparative genomics.</title>
        <authorList>
            <person name="Stein L.D."/>
            <person name="Bao Z."/>
            <person name="Blasiar D."/>
            <person name="Blumenthal T."/>
            <person name="Brent M.R."/>
            <person name="Chen N."/>
            <person name="Chinwalla A."/>
            <person name="Clarke L."/>
            <person name="Clee C."/>
            <person name="Coghlan A."/>
            <person name="Coulson A."/>
            <person name="D'Eustachio P."/>
            <person name="Fitch D.H."/>
            <person name="Fulton L.A."/>
            <person name="Fulton R.E."/>
            <person name="Griffiths-Jones S."/>
            <person name="Harris T.W."/>
            <person name="Hillier L.W."/>
            <person name="Kamath R."/>
            <person name="Kuwabara P.E."/>
            <person name="Mardis E.R."/>
            <person name="Marra M.A."/>
            <person name="Miner T.L."/>
            <person name="Minx P."/>
            <person name="Mullikin J.C."/>
            <person name="Plumb R.W."/>
            <person name="Rogers J."/>
            <person name="Schein J.E."/>
            <person name="Sohrmann M."/>
            <person name="Spieth J."/>
            <person name="Stajich J.E."/>
            <person name="Wei C."/>
            <person name="Willey D."/>
            <person name="Wilson R.K."/>
            <person name="Durbin R."/>
            <person name="Waterston R.H."/>
        </authorList>
    </citation>
    <scope>NUCLEOTIDE SEQUENCE [LARGE SCALE GENOMIC DNA]</scope>
    <source>
        <strain evidence="1 2">AF16</strain>
    </source>
</reference>
<accession>B6IL38</accession>
<dbReference type="GeneID" id="68918665"/>
<name>B6IL38_CAEBR</name>
<gene>
    <name evidence="1 3" type="ORF">CBG27208</name>
    <name evidence="1" type="ORF">CBG_27208</name>
</gene>
<sequence length="230" mass="27180">MSFDWWNPPGFSNHYIFLPDSGIYDKLISQPWTSPSTEFLRPKYVSNGLPTMSSPDVYFLNLLTTTHYERTMENLKTELIPVMEKCSWFARQDTETSFSHLFRAFREASVVTSRNEGDIQLLNIIGNMLKHMLENLELSINKSGDSDRVPYSQWFIKKFDLNFVDSLHNQYVLQQDTRHEWHDLSMLSAFCQVNYKCDYPMTSNEWAIRLSAFCVLFFKTFIHIFNEIFD</sequence>
<reference evidence="1 2" key="2">
    <citation type="journal article" date="2011" name="PLoS Genet.">
        <title>Caenorhabditis briggsae recombinant inbred line genotypes reveal inter-strain incompatibility and the evolution of recombination.</title>
        <authorList>
            <person name="Ross J.A."/>
            <person name="Koboldt D.C."/>
            <person name="Staisch J.E."/>
            <person name="Chamberlin H.M."/>
            <person name="Gupta B.P."/>
            <person name="Miller R.D."/>
            <person name="Baird S.E."/>
            <person name="Haag E.S."/>
        </authorList>
    </citation>
    <scope>NUCLEOTIDE SEQUENCE [LARGE SCALE GENOMIC DNA]</scope>
    <source>
        <strain evidence="1 2">AF16</strain>
    </source>
</reference>
<proteinExistence type="predicted"/>
<dbReference type="AlphaFoldDB" id="B6IL38"/>